<feature type="signal peptide" evidence="1">
    <location>
        <begin position="1"/>
        <end position="19"/>
    </location>
</feature>
<proteinExistence type="predicted"/>
<comment type="caution">
    <text evidence="2">The sequence shown here is derived from an EMBL/GenBank/DDBJ whole genome shotgun (WGS) entry which is preliminary data.</text>
</comment>
<protein>
    <submittedName>
        <fullName evidence="2">DNase1 protein</fullName>
    </submittedName>
</protein>
<evidence type="ECO:0000313" key="2">
    <source>
        <dbReference type="EMBL" id="KZZ96568.1"/>
    </source>
</evidence>
<dbReference type="OrthoDB" id="3513524at2759"/>
<keyword evidence="1" id="KW-0732">Signal</keyword>
<evidence type="ECO:0000313" key="3">
    <source>
        <dbReference type="Proteomes" id="UP000078544"/>
    </source>
</evidence>
<evidence type="ECO:0000256" key="1">
    <source>
        <dbReference type="SAM" id="SignalP"/>
    </source>
</evidence>
<reference evidence="2 3" key="1">
    <citation type="journal article" date="2016" name="Genome Biol. Evol.">
        <title>Divergent and convergent evolution of fungal pathogenicity.</title>
        <authorList>
            <person name="Shang Y."/>
            <person name="Xiao G."/>
            <person name="Zheng P."/>
            <person name="Cen K."/>
            <person name="Zhan S."/>
            <person name="Wang C."/>
        </authorList>
    </citation>
    <scope>NUCLEOTIDE SEQUENCE [LARGE SCALE GENOMIC DNA]</scope>
    <source>
        <strain evidence="2 3">RCEF 2490</strain>
    </source>
</reference>
<feature type="chain" id="PRO_5007895973" evidence="1">
    <location>
        <begin position="20"/>
        <end position="167"/>
    </location>
</feature>
<dbReference type="Proteomes" id="UP000078544">
    <property type="component" value="Unassembled WGS sequence"/>
</dbReference>
<dbReference type="AlphaFoldDB" id="A0A168CGJ7"/>
<dbReference type="EMBL" id="AZGY01000007">
    <property type="protein sequence ID" value="KZZ96568.1"/>
    <property type="molecule type" value="Genomic_DNA"/>
</dbReference>
<name>A0A168CGJ7_9HYPO</name>
<dbReference type="STRING" id="1081109.A0A168CGJ7"/>
<gene>
    <name evidence="2" type="ORF">AAL_03797</name>
</gene>
<keyword evidence="3" id="KW-1185">Reference proteome</keyword>
<organism evidence="2 3">
    <name type="scientific">Moelleriella libera RCEF 2490</name>
    <dbReference type="NCBI Taxonomy" id="1081109"/>
    <lineage>
        <taxon>Eukaryota</taxon>
        <taxon>Fungi</taxon>
        <taxon>Dikarya</taxon>
        <taxon>Ascomycota</taxon>
        <taxon>Pezizomycotina</taxon>
        <taxon>Sordariomycetes</taxon>
        <taxon>Hypocreomycetidae</taxon>
        <taxon>Hypocreales</taxon>
        <taxon>Clavicipitaceae</taxon>
        <taxon>Moelleriella</taxon>
    </lineage>
</organism>
<sequence length="167" mass="18256">MHFPSAILALLASAAAVSASSVTFWTLDDAKRTIYFTPNAGFPNIEPVTCDKSQKLKVNFPDKWIGNFYAVQKGQENKPGMLGEVNFNSWGGMTFFDVSAIVDPSDKNNVKQMWPASGPSPMSGCETFPCNNAYWLFDDVQTKVTHESDLITTLGTGSTGIKFAELQ</sequence>
<accession>A0A168CGJ7</accession>